<dbReference type="GO" id="GO:0003677">
    <property type="term" value="F:DNA binding"/>
    <property type="evidence" value="ECO:0007669"/>
    <property type="project" value="InterPro"/>
</dbReference>
<feature type="transmembrane region" description="Helical" evidence="2">
    <location>
        <begin position="50"/>
        <end position="70"/>
    </location>
</feature>
<dbReference type="InterPro" id="IPR027417">
    <property type="entry name" value="P-loop_NTPase"/>
</dbReference>
<feature type="domain" description="FtsK" evidence="3">
    <location>
        <begin position="206"/>
        <end position="398"/>
    </location>
</feature>
<name>A0A5A5TZK1_LEUCI</name>
<evidence type="ECO:0000259" key="3">
    <source>
        <dbReference type="PROSITE" id="PS50901"/>
    </source>
</evidence>
<keyword evidence="4" id="KW-0131">Cell cycle</keyword>
<dbReference type="Proteomes" id="UP000323274">
    <property type="component" value="Unassembled WGS sequence"/>
</dbReference>
<keyword evidence="2" id="KW-0472">Membrane</keyword>
<keyword evidence="2" id="KW-1133">Transmembrane helix</keyword>
<dbReference type="Gene3D" id="3.40.50.300">
    <property type="entry name" value="P-loop containing nucleotide triphosphate hydrolases"/>
    <property type="match status" value="1"/>
</dbReference>
<evidence type="ECO:0000313" key="5">
    <source>
        <dbReference type="Proteomes" id="UP000323274"/>
    </source>
</evidence>
<dbReference type="RefSeq" id="WP_149333516.1">
    <property type="nucleotide sequence ID" value="NZ_BJJW01000002.1"/>
</dbReference>
<dbReference type="EMBL" id="BJJW01000002">
    <property type="protein sequence ID" value="GDZ82894.1"/>
    <property type="molecule type" value="Genomic_DNA"/>
</dbReference>
<comment type="caution">
    <text evidence="4">The sequence shown here is derived from an EMBL/GenBank/DDBJ whole genome shotgun (WGS) entry which is preliminary data.</text>
</comment>
<feature type="transmembrane region" description="Helical" evidence="2">
    <location>
        <begin position="20"/>
        <end position="38"/>
    </location>
</feature>
<gene>
    <name evidence="4" type="ORF">LCIT_01360</name>
</gene>
<evidence type="ECO:0000313" key="4">
    <source>
        <dbReference type="EMBL" id="GDZ82894.1"/>
    </source>
</evidence>
<organism evidence="4 5">
    <name type="scientific">Leuconostoc citreum</name>
    <dbReference type="NCBI Taxonomy" id="33964"/>
    <lineage>
        <taxon>Bacteria</taxon>
        <taxon>Bacillati</taxon>
        <taxon>Bacillota</taxon>
        <taxon>Bacilli</taxon>
        <taxon>Lactobacillales</taxon>
        <taxon>Lactobacillaceae</taxon>
        <taxon>Leuconostoc</taxon>
    </lineage>
</organism>
<dbReference type="InterPro" id="IPR002543">
    <property type="entry name" value="FtsK_dom"/>
</dbReference>
<dbReference type="GO" id="GO:0005524">
    <property type="term" value="F:ATP binding"/>
    <property type="evidence" value="ECO:0007669"/>
    <property type="project" value="UniProtKB-UniRule"/>
</dbReference>
<feature type="binding site" evidence="1">
    <location>
        <begin position="223"/>
        <end position="230"/>
    </location>
    <ligand>
        <name>ATP</name>
        <dbReference type="ChEBI" id="CHEBI:30616"/>
    </ligand>
</feature>
<dbReference type="PROSITE" id="PS50901">
    <property type="entry name" value="FTSK"/>
    <property type="match status" value="1"/>
</dbReference>
<evidence type="ECO:0000256" key="1">
    <source>
        <dbReference type="PROSITE-ProRule" id="PRU00289"/>
    </source>
</evidence>
<accession>A0A5A5TZK1</accession>
<dbReference type="AlphaFoldDB" id="A0A5A5TZK1"/>
<dbReference type="GO" id="GO:0051301">
    <property type="term" value="P:cell division"/>
    <property type="evidence" value="ECO:0007669"/>
    <property type="project" value="UniProtKB-KW"/>
</dbReference>
<protein>
    <submittedName>
        <fullName evidence="4">Cell division protein FtsK</fullName>
    </submittedName>
</protein>
<evidence type="ECO:0000256" key="2">
    <source>
        <dbReference type="SAM" id="Phobius"/>
    </source>
</evidence>
<keyword evidence="2" id="KW-0812">Transmembrane</keyword>
<dbReference type="SUPFAM" id="SSF52540">
    <property type="entry name" value="P-loop containing nucleoside triphosphate hydrolases"/>
    <property type="match status" value="1"/>
</dbReference>
<sequence>MYKKIIYSDQYLAKTLFKRALLFTLILVTVLFLPWYISIIKNWLASQLEWWHILPIVVTLIMISVFGWLLNWLYRDYALENDDFIAHYMRAIELRQLISLLIVSKGFYDIDSDEKGQFVSYFPKVRIKFLFKTGQIVIEEPVDGQKYMERFSKGEFDSTVEIALLADRQTTEFEKNKMISTFAFEPIKFRRQLLELIPKKGLLQISKGIDWKYDTFYNALISGNVGTGKSYTMFAIIGQLLSITKNVHIIDPKRSDLASLKYVDELANSVYSTQSEINQAVMNYYQYMMKRAEAMEKMKAKGKIGTYKDFGFEPAFLVFDEFGAYREMNERLAYDDPEKANFETAMSNLNEIAMLGRELGFYILIGMQRPDASSLPMAVRNQLNMRINMGVPTPEIEKMVFPDNDKQLRSLSSHLKGWGFIKIGDGQVRSFFAPEVPKDFNLHDYIKKSIAKQN</sequence>
<reference evidence="4 5" key="1">
    <citation type="submission" date="2019-04" db="EMBL/GenBank/DDBJ databases">
        <title>A pseudo-fructophilic Leuconostoc citreum strain F192-5 isolated from peel of satsuma mandarin: the first report for isolation and characterization of strain-dependent fructophilic-like characteristics.</title>
        <authorList>
            <person name="Maeno S."/>
            <person name="Tanizawa Y."/>
            <person name="Kajikawa A."/>
            <person name="Kanesaki Y."/>
            <person name="Kubota E."/>
            <person name="Arita M."/>
            <person name="Leon D."/>
            <person name="Endo A."/>
        </authorList>
    </citation>
    <scope>NUCLEOTIDE SEQUENCE [LARGE SCALE GENOMIC DNA]</scope>
    <source>
        <strain evidence="4 5">F192-5</strain>
    </source>
</reference>
<keyword evidence="4" id="KW-0132">Cell division</keyword>
<proteinExistence type="predicted"/>
<keyword evidence="1" id="KW-0547">Nucleotide-binding</keyword>
<keyword evidence="1" id="KW-0067">ATP-binding</keyword>